<gene>
    <name evidence="7" type="ORF">FDF74_04410</name>
</gene>
<reference evidence="7 8" key="1">
    <citation type="submission" date="2019-04" db="EMBL/GenBank/DDBJ databases">
        <title>Genome sequencing of Clostridium botulinum Groups I-IV and Clostridium butyricum.</title>
        <authorList>
            <person name="Brunt J."/>
            <person name="Van Vliet A.H.M."/>
            <person name="Stringer S.C."/>
            <person name="Carter A.T."/>
            <person name="Peck M.W."/>
        </authorList>
    </citation>
    <scope>NUCLEOTIDE SEQUENCE [LARGE SCALE GENOMIC DNA]</scope>
    <source>
        <strain evidence="7 8">IFR 18/094</strain>
    </source>
</reference>
<dbReference type="RefSeq" id="WP_163248663.1">
    <property type="nucleotide sequence ID" value="NZ_SXDP01000002.1"/>
</dbReference>
<evidence type="ECO:0000313" key="7">
    <source>
        <dbReference type="EMBL" id="NEZ46457.1"/>
    </source>
</evidence>
<dbReference type="GO" id="GO:0042597">
    <property type="term" value="C:periplasmic space"/>
    <property type="evidence" value="ECO:0007669"/>
    <property type="project" value="UniProtKB-ARBA"/>
</dbReference>
<organism evidence="7 8">
    <name type="scientific">Clostridium niameyense</name>
    <dbReference type="NCBI Taxonomy" id="1622073"/>
    <lineage>
        <taxon>Bacteria</taxon>
        <taxon>Bacillati</taxon>
        <taxon>Bacillota</taxon>
        <taxon>Clostridia</taxon>
        <taxon>Eubacteriales</taxon>
        <taxon>Clostridiaceae</taxon>
        <taxon>Clostridium</taxon>
    </lineage>
</organism>
<dbReference type="GO" id="GO:0043190">
    <property type="term" value="C:ATP-binding cassette (ABC) transporter complex"/>
    <property type="evidence" value="ECO:0007669"/>
    <property type="project" value="InterPro"/>
</dbReference>
<comment type="similarity">
    <text evidence="2">Belongs to the bacterial solute-binding protein 5 family.</text>
</comment>
<dbReference type="Gene3D" id="3.40.190.10">
    <property type="entry name" value="Periplasmic binding protein-like II"/>
    <property type="match status" value="1"/>
</dbReference>
<protein>
    <submittedName>
        <fullName evidence="7">ABC transporter substrate-binding protein</fullName>
    </submittedName>
</protein>
<keyword evidence="3" id="KW-0813">Transport</keyword>
<dbReference type="FunFam" id="3.90.76.10:FF:000004">
    <property type="entry name" value="Peptide ABC transporter substrate-binding protein"/>
    <property type="match status" value="1"/>
</dbReference>
<dbReference type="GO" id="GO:1904680">
    <property type="term" value="F:peptide transmembrane transporter activity"/>
    <property type="evidence" value="ECO:0007669"/>
    <property type="project" value="TreeGrafter"/>
</dbReference>
<comment type="caution">
    <text evidence="7">The sequence shown here is derived from an EMBL/GenBank/DDBJ whole genome shotgun (WGS) entry which is preliminary data.</text>
</comment>
<dbReference type="PROSITE" id="PS51257">
    <property type="entry name" value="PROKAR_LIPOPROTEIN"/>
    <property type="match status" value="1"/>
</dbReference>
<dbReference type="InterPro" id="IPR030678">
    <property type="entry name" value="Peptide/Ni-bd"/>
</dbReference>
<evidence type="ECO:0000259" key="6">
    <source>
        <dbReference type="Pfam" id="PF00496"/>
    </source>
</evidence>
<dbReference type="PANTHER" id="PTHR30290">
    <property type="entry name" value="PERIPLASMIC BINDING COMPONENT OF ABC TRANSPORTER"/>
    <property type="match status" value="1"/>
</dbReference>
<evidence type="ECO:0000256" key="4">
    <source>
        <dbReference type="ARBA" id="ARBA00022729"/>
    </source>
</evidence>
<comment type="subcellular location">
    <subcellularLocation>
        <location evidence="1">Cell membrane</location>
        <topology evidence="1">Lipid-anchor</topology>
    </subcellularLocation>
</comment>
<dbReference type="InterPro" id="IPR039424">
    <property type="entry name" value="SBP_5"/>
</dbReference>
<dbReference type="Pfam" id="PF00496">
    <property type="entry name" value="SBP_bac_5"/>
    <property type="match status" value="1"/>
</dbReference>
<feature type="domain" description="Solute-binding protein family 5" evidence="6">
    <location>
        <begin position="86"/>
        <end position="441"/>
    </location>
</feature>
<dbReference type="CDD" id="cd08518">
    <property type="entry name" value="PBP2_NikA_DppA_OppA_like_19"/>
    <property type="match status" value="1"/>
</dbReference>
<dbReference type="PANTHER" id="PTHR30290:SF9">
    <property type="entry name" value="OLIGOPEPTIDE-BINDING PROTEIN APPA"/>
    <property type="match status" value="1"/>
</dbReference>
<dbReference type="Proteomes" id="UP000473885">
    <property type="component" value="Unassembled WGS sequence"/>
</dbReference>
<evidence type="ECO:0000256" key="5">
    <source>
        <dbReference type="SAM" id="SignalP"/>
    </source>
</evidence>
<dbReference type="InterPro" id="IPR023765">
    <property type="entry name" value="SBP_5_CS"/>
</dbReference>
<feature type="signal peptide" evidence="5">
    <location>
        <begin position="1"/>
        <end position="20"/>
    </location>
</feature>
<evidence type="ECO:0000256" key="2">
    <source>
        <dbReference type="ARBA" id="ARBA00005695"/>
    </source>
</evidence>
<name>A0A6M0R9K5_9CLOT</name>
<dbReference type="Gene3D" id="3.10.105.10">
    <property type="entry name" value="Dipeptide-binding Protein, Domain 3"/>
    <property type="match status" value="1"/>
</dbReference>
<dbReference type="FunFam" id="3.10.105.10:FF:000006">
    <property type="entry name" value="Peptide ABC transporter substrate-binding protein"/>
    <property type="match status" value="1"/>
</dbReference>
<keyword evidence="4 5" id="KW-0732">Signal</keyword>
<dbReference type="SUPFAM" id="SSF53850">
    <property type="entry name" value="Periplasmic binding protein-like II"/>
    <property type="match status" value="1"/>
</dbReference>
<dbReference type="EMBL" id="SXDP01000002">
    <property type="protein sequence ID" value="NEZ46457.1"/>
    <property type="molecule type" value="Genomic_DNA"/>
</dbReference>
<dbReference type="InterPro" id="IPR000914">
    <property type="entry name" value="SBP_5_dom"/>
</dbReference>
<evidence type="ECO:0000256" key="1">
    <source>
        <dbReference type="ARBA" id="ARBA00004193"/>
    </source>
</evidence>
<dbReference type="PIRSF" id="PIRSF002741">
    <property type="entry name" value="MppA"/>
    <property type="match status" value="1"/>
</dbReference>
<proteinExistence type="inferred from homology"/>
<dbReference type="AlphaFoldDB" id="A0A6M0R9K5"/>
<dbReference type="GO" id="GO:0015833">
    <property type="term" value="P:peptide transport"/>
    <property type="evidence" value="ECO:0007669"/>
    <property type="project" value="TreeGrafter"/>
</dbReference>
<accession>A0A6M0R9K5</accession>
<evidence type="ECO:0000256" key="3">
    <source>
        <dbReference type="ARBA" id="ARBA00022448"/>
    </source>
</evidence>
<dbReference type="PROSITE" id="PS01040">
    <property type="entry name" value="SBP_BACTERIAL_5"/>
    <property type="match status" value="1"/>
</dbReference>
<evidence type="ECO:0000313" key="8">
    <source>
        <dbReference type="Proteomes" id="UP000473885"/>
    </source>
</evidence>
<feature type="chain" id="PRO_5027104205" evidence="5">
    <location>
        <begin position="21"/>
        <end position="531"/>
    </location>
</feature>
<keyword evidence="8" id="KW-1185">Reference proteome</keyword>
<sequence>MKRKKLISLFASLLIVTSMALFGVGCGNLDKKEANQPAKQEQKGKTLVFGAEFEDEKLNPILLESHSLTNDLIFRGLMRFDENNLPKPEIAESYTISDDKLTYDFKMKKGIKFHDGKEVKAEDVVFTLKSILDDKVNSEVKPEFTEIKDVQAVNDHEVKITLKNQFPPLLDKLTIGIVPKHCLEGKDINNADFNQHPIGAGPFKFEKWEKGSNLTLAKFKDYYGKTGNIEKLVIKSLADYNARAMQLQTGEIDVAYIEPSQVSKVEKLDNVKVYKLKTADYRCMMYNMRSDLFKDVNLRKALNYCIDRKGMVNGILLGYGSVAYSPLQINKFNDEKVEKYSYNLDKANKMLDEAGWKKGSDGIRVKDGKKLTFKITAPKTDEVRVKIAEYYANQFKKVGVDAKAEALDWNAIEIPKCDTFILGWGSPFDADDHTFKLFHSSEIEGGDNYGAYSDPKVDKDLQKARTTFDENVRKKYYNEFQEDLAANPPYNFGVYLDALYGVNKRVSGVKEKILGHHGAGFLWNVEQWNIK</sequence>
<dbReference type="Gene3D" id="3.90.76.10">
    <property type="entry name" value="Dipeptide-binding Protein, Domain 1"/>
    <property type="match status" value="1"/>
</dbReference>